<dbReference type="GO" id="GO:0030527">
    <property type="term" value="F:structural constituent of chromatin"/>
    <property type="evidence" value="ECO:0007669"/>
    <property type="project" value="InterPro"/>
</dbReference>
<sequence>MNKNEFIDVVASKADMTKADAGRAVDAVFDAITETLQKGDDVRLVGFGTFSSSRRAAREGRNPRTGETIQIKASNQPKFSAGKGLKDALN</sequence>
<dbReference type="FunCoup" id="A0A371R8D5">
    <property type="interactions" value="451"/>
</dbReference>
<comment type="caution">
    <text evidence="7">The sequence shown here is derived from an EMBL/GenBank/DDBJ whole genome shotgun (WGS) entry which is preliminary data.</text>
</comment>
<dbReference type="SMART" id="SM00411">
    <property type="entry name" value="BHL"/>
    <property type="match status" value="1"/>
</dbReference>
<dbReference type="PROSITE" id="PS00045">
    <property type="entry name" value="HISTONE_LIKE"/>
    <property type="match status" value="1"/>
</dbReference>
<dbReference type="InterPro" id="IPR020816">
    <property type="entry name" value="Histone-like_DNA-bd_CS"/>
</dbReference>
<name>A0A371R8D5_9PROT</name>
<keyword evidence="4 7" id="KW-0238">DNA-binding</keyword>
<dbReference type="FunFam" id="4.10.520.10:FF:000001">
    <property type="entry name" value="DNA-binding protein HU"/>
    <property type="match status" value="1"/>
</dbReference>
<feature type="compositionally biased region" description="Polar residues" evidence="6">
    <location>
        <begin position="65"/>
        <end position="78"/>
    </location>
</feature>
<dbReference type="GO" id="GO:0030261">
    <property type="term" value="P:chromosome condensation"/>
    <property type="evidence" value="ECO:0007669"/>
    <property type="project" value="UniProtKB-KW"/>
</dbReference>
<dbReference type="Proteomes" id="UP000264589">
    <property type="component" value="Unassembled WGS sequence"/>
</dbReference>
<evidence type="ECO:0000256" key="4">
    <source>
        <dbReference type="ARBA" id="ARBA00023125"/>
    </source>
</evidence>
<evidence type="ECO:0000256" key="1">
    <source>
        <dbReference type="ARBA" id="ARBA00003819"/>
    </source>
</evidence>
<feature type="region of interest" description="Disordered" evidence="6">
    <location>
        <begin position="53"/>
        <end position="90"/>
    </location>
</feature>
<reference evidence="7 8" key="1">
    <citation type="submission" date="2018-08" db="EMBL/GenBank/DDBJ databases">
        <title>Parvularcula sp. SM1705, isolated from surface water of the South Sea China.</title>
        <authorList>
            <person name="Sun L."/>
        </authorList>
    </citation>
    <scope>NUCLEOTIDE SEQUENCE [LARGE SCALE GENOMIC DNA]</scope>
    <source>
        <strain evidence="7 8">SM1705</strain>
    </source>
</reference>
<dbReference type="EMBL" id="QUQO01000002">
    <property type="protein sequence ID" value="RFB01717.1"/>
    <property type="molecule type" value="Genomic_DNA"/>
</dbReference>
<proteinExistence type="inferred from homology"/>
<dbReference type="GO" id="GO:1990103">
    <property type="term" value="C:DnaA-HU complex"/>
    <property type="evidence" value="ECO:0007669"/>
    <property type="project" value="UniProtKB-ARBA"/>
</dbReference>
<dbReference type="GO" id="GO:0006351">
    <property type="term" value="P:DNA-templated transcription"/>
    <property type="evidence" value="ECO:0007669"/>
    <property type="project" value="UniProtKB-ARBA"/>
</dbReference>
<evidence type="ECO:0000313" key="7">
    <source>
        <dbReference type="EMBL" id="RFB01717.1"/>
    </source>
</evidence>
<dbReference type="GO" id="GO:1990178">
    <property type="term" value="C:HU-DNA complex"/>
    <property type="evidence" value="ECO:0007669"/>
    <property type="project" value="UniProtKB-ARBA"/>
</dbReference>
<dbReference type="PANTHER" id="PTHR33175">
    <property type="entry name" value="DNA-BINDING PROTEIN HU"/>
    <property type="match status" value="1"/>
</dbReference>
<dbReference type="AlphaFoldDB" id="A0A371R8D5"/>
<comment type="similarity">
    <text evidence="2 5">Belongs to the bacterial histone-like protein family.</text>
</comment>
<dbReference type="InParanoid" id="A0A371R8D5"/>
<dbReference type="Gene3D" id="4.10.520.10">
    <property type="entry name" value="IHF-like DNA-binding proteins"/>
    <property type="match status" value="1"/>
</dbReference>
<evidence type="ECO:0000256" key="6">
    <source>
        <dbReference type="SAM" id="MobiDB-lite"/>
    </source>
</evidence>
<protein>
    <submittedName>
        <fullName evidence="7">HU family DNA-binding protein</fullName>
    </submittedName>
</protein>
<accession>A0A371R8D5</accession>
<keyword evidence="8" id="KW-1185">Reference proteome</keyword>
<dbReference type="InterPro" id="IPR010992">
    <property type="entry name" value="IHF-like_DNA-bd_dom_sf"/>
</dbReference>
<keyword evidence="3" id="KW-0226">DNA condensation</keyword>
<dbReference type="Pfam" id="PF00216">
    <property type="entry name" value="Bac_DNA_binding"/>
    <property type="match status" value="1"/>
</dbReference>
<dbReference type="CDD" id="cd13831">
    <property type="entry name" value="HU"/>
    <property type="match status" value="1"/>
</dbReference>
<dbReference type="GO" id="GO:0042802">
    <property type="term" value="F:identical protein binding"/>
    <property type="evidence" value="ECO:0007669"/>
    <property type="project" value="UniProtKB-ARBA"/>
</dbReference>
<dbReference type="OrthoDB" id="9799835at2"/>
<dbReference type="InterPro" id="IPR000119">
    <property type="entry name" value="Hist_DNA-bd"/>
</dbReference>
<organism evidence="7 8">
    <name type="scientific">Parvularcula marina</name>
    <dbReference type="NCBI Taxonomy" id="2292771"/>
    <lineage>
        <taxon>Bacteria</taxon>
        <taxon>Pseudomonadati</taxon>
        <taxon>Pseudomonadota</taxon>
        <taxon>Alphaproteobacteria</taxon>
        <taxon>Parvularculales</taxon>
        <taxon>Parvularculaceae</taxon>
        <taxon>Parvularcula</taxon>
    </lineage>
</organism>
<evidence type="ECO:0000313" key="8">
    <source>
        <dbReference type="Proteomes" id="UP000264589"/>
    </source>
</evidence>
<evidence type="ECO:0000256" key="2">
    <source>
        <dbReference type="ARBA" id="ARBA00010529"/>
    </source>
</evidence>
<dbReference type="SUPFAM" id="SSF47729">
    <property type="entry name" value="IHF-like DNA-binding proteins"/>
    <property type="match status" value="1"/>
</dbReference>
<dbReference type="PANTHER" id="PTHR33175:SF3">
    <property type="entry name" value="DNA-BINDING PROTEIN HU-BETA"/>
    <property type="match status" value="1"/>
</dbReference>
<dbReference type="GO" id="GO:0005829">
    <property type="term" value="C:cytosol"/>
    <property type="evidence" value="ECO:0007669"/>
    <property type="project" value="TreeGrafter"/>
</dbReference>
<gene>
    <name evidence="7" type="ORF">DX908_15730</name>
</gene>
<dbReference type="RefSeq" id="WP_116393432.1">
    <property type="nucleotide sequence ID" value="NZ_CAXQPM010000024.1"/>
</dbReference>
<comment type="function">
    <text evidence="1">Histone-like DNA-binding protein which is capable of wrapping DNA to stabilize it, and thus to prevent its denaturation under extreme environmental conditions.</text>
</comment>
<dbReference type="GO" id="GO:0006270">
    <property type="term" value="P:DNA replication initiation"/>
    <property type="evidence" value="ECO:0007669"/>
    <property type="project" value="UniProtKB-ARBA"/>
</dbReference>
<evidence type="ECO:0000256" key="3">
    <source>
        <dbReference type="ARBA" id="ARBA00023067"/>
    </source>
</evidence>
<dbReference type="PRINTS" id="PR01727">
    <property type="entry name" value="DNABINDINGHU"/>
</dbReference>
<dbReference type="GO" id="GO:0003677">
    <property type="term" value="F:DNA binding"/>
    <property type="evidence" value="ECO:0007669"/>
    <property type="project" value="UniProtKB-KW"/>
</dbReference>
<evidence type="ECO:0000256" key="5">
    <source>
        <dbReference type="RuleBase" id="RU003939"/>
    </source>
</evidence>